<proteinExistence type="predicted"/>
<protein>
    <submittedName>
        <fullName evidence="2">Unannotated protein</fullName>
    </submittedName>
</protein>
<name>A0A6J7L4P3_9ZZZZ</name>
<reference evidence="2" key="1">
    <citation type="submission" date="2020-05" db="EMBL/GenBank/DDBJ databases">
        <authorList>
            <person name="Chiriac C."/>
            <person name="Salcher M."/>
            <person name="Ghai R."/>
            <person name="Kavagutti S V."/>
        </authorList>
    </citation>
    <scope>NUCLEOTIDE SEQUENCE</scope>
</reference>
<dbReference type="EMBL" id="CAFBNF010000333">
    <property type="protein sequence ID" value="CAB4963180.1"/>
    <property type="molecule type" value="Genomic_DNA"/>
</dbReference>
<organism evidence="2">
    <name type="scientific">freshwater metagenome</name>
    <dbReference type="NCBI Taxonomy" id="449393"/>
    <lineage>
        <taxon>unclassified sequences</taxon>
        <taxon>metagenomes</taxon>
        <taxon>ecological metagenomes</taxon>
    </lineage>
</organism>
<dbReference type="AlphaFoldDB" id="A0A6J7L4P3"/>
<dbReference type="SUPFAM" id="SSF48230">
    <property type="entry name" value="Chondroitin AC/alginate lyase"/>
    <property type="match status" value="1"/>
</dbReference>
<feature type="region of interest" description="Disordered" evidence="1">
    <location>
        <begin position="251"/>
        <end position="282"/>
    </location>
</feature>
<evidence type="ECO:0000313" key="2">
    <source>
        <dbReference type="EMBL" id="CAB4963180.1"/>
    </source>
</evidence>
<sequence>MLDLVINSSRDDINSGRLTILGATVPVDLSALDFSTSPFADPGRAMWWRSLAWLAVLWLPEGRSAPDTTIPDPIGAIVTAMGNTPDPGWDTPEARSLAIASGWDEAANTRREQTLNCLFELSGDERLVPLLTALAQANLDPERYYGPPTRVAHNHGTMANLALMDTAHLLGDTELATRPRARLLEAAHRVFTARGYTFEQSSDYLEFNVQMWTSVAALFSADPTTPVETLAALTAALSRARTMVAHLTDPTGHPAAYGDSRRSPRPVPPAQQSFTTRDDQGGIAAGRWSWTNRLTSWWSLRYGPPRRMHGHQDHGSVNWSTLGVPVLVDPGYLGNDPALPLVAWQSSPAAHNVAVPDDGKTRAQPASSTIVRRWRDGRVDGVVVAVATWAKPLRTMIIVDDARRSLTLTTIMRGAFTTHLHLDPCWTQIQPTATARRFSCRGRVLTVEVGSQQTTVYRGSTDPIAGWVFSTAQVSTPAIELAIAGLKSQQLTLTVSRSTTSPTPS</sequence>
<dbReference type="Gene3D" id="2.70.98.70">
    <property type="match status" value="1"/>
</dbReference>
<dbReference type="Gene3D" id="1.50.10.100">
    <property type="entry name" value="Chondroitin AC/alginate lyase"/>
    <property type="match status" value="1"/>
</dbReference>
<accession>A0A6J7L4P3</accession>
<dbReference type="InterPro" id="IPR008929">
    <property type="entry name" value="Chondroitin_lyas"/>
</dbReference>
<evidence type="ECO:0000256" key="1">
    <source>
        <dbReference type="SAM" id="MobiDB-lite"/>
    </source>
</evidence>
<gene>
    <name evidence="2" type="ORF">UFOPK3773_02130</name>
</gene>